<dbReference type="STRING" id="446470.Snas_1010"/>
<dbReference type="HOGENOM" id="CLU_141054_0_0_11"/>
<dbReference type="Pfam" id="PF19694">
    <property type="entry name" value="DUF6194"/>
    <property type="match status" value="1"/>
</dbReference>
<name>D3QA08_STANL</name>
<dbReference type="RefSeq" id="WP_013016291.1">
    <property type="nucleotide sequence ID" value="NC_013947.1"/>
</dbReference>
<feature type="domain" description="DUF6194" evidence="1">
    <location>
        <begin position="1"/>
        <end position="152"/>
    </location>
</feature>
<dbReference type="OrthoDB" id="9783727at2"/>
<dbReference type="Proteomes" id="UP000000844">
    <property type="component" value="Chromosome"/>
</dbReference>
<accession>D3QA08</accession>
<sequence length="162" mass="17744">MDIDKIIGHVENLGGVLTLKPGPGDGSPEVAWGDVFFYYAPDGVVPRTQPFATVVTKDYQQDKASDLDRPDTFRVNIAAGTPAYISWIGSSPKETDTDGLDFAATDTVLPHPVYGRMGWLCVVNPDAETTATVEDLLREAHRLARERYHRRDRSGLAGLSRA</sequence>
<dbReference type="eggNOG" id="COG2315">
    <property type="taxonomic scope" value="Bacteria"/>
</dbReference>
<evidence type="ECO:0000313" key="2">
    <source>
        <dbReference type="EMBL" id="ADD40720.1"/>
    </source>
</evidence>
<proteinExistence type="predicted"/>
<dbReference type="AlphaFoldDB" id="D3QA08"/>
<gene>
    <name evidence="2" type="ordered locus">Snas_1010</name>
</gene>
<protein>
    <recommendedName>
        <fullName evidence="1">DUF6194 domain-containing protein</fullName>
    </recommendedName>
</protein>
<keyword evidence="3" id="KW-1185">Reference proteome</keyword>
<evidence type="ECO:0000313" key="3">
    <source>
        <dbReference type="Proteomes" id="UP000000844"/>
    </source>
</evidence>
<organism evidence="2 3">
    <name type="scientific">Stackebrandtia nassauensis (strain DSM 44728 / CIP 108903 / NRRL B-16338 / NBRC 102104 / LLR-40K-21)</name>
    <dbReference type="NCBI Taxonomy" id="446470"/>
    <lineage>
        <taxon>Bacteria</taxon>
        <taxon>Bacillati</taxon>
        <taxon>Actinomycetota</taxon>
        <taxon>Actinomycetes</taxon>
        <taxon>Glycomycetales</taxon>
        <taxon>Glycomycetaceae</taxon>
        <taxon>Stackebrandtia</taxon>
    </lineage>
</organism>
<dbReference type="KEGG" id="sna:Snas_1010"/>
<dbReference type="EMBL" id="CP001778">
    <property type="protein sequence ID" value="ADD40720.1"/>
    <property type="molecule type" value="Genomic_DNA"/>
</dbReference>
<dbReference type="InterPro" id="IPR045676">
    <property type="entry name" value="DUF6194"/>
</dbReference>
<reference evidence="2 3" key="1">
    <citation type="journal article" date="2009" name="Stand. Genomic Sci.">
        <title>Complete genome sequence of Stackebrandtia nassauensis type strain (LLR-40K-21).</title>
        <authorList>
            <person name="Munk C."/>
            <person name="Lapidus A."/>
            <person name="Copeland A."/>
            <person name="Jando M."/>
            <person name="Mayilraj S."/>
            <person name="Glavina Del Rio T."/>
            <person name="Nolan M."/>
            <person name="Chen F."/>
            <person name="Lucas S."/>
            <person name="Tice H."/>
            <person name="Cheng J.F."/>
            <person name="Han C."/>
            <person name="Detter J.C."/>
            <person name="Bruce D."/>
            <person name="Goodwin L."/>
            <person name="Chain P."/>
            <person name="Pitluck S."/>
            <person name="Goker M."/>
            <person name="Ovchinikova G."/>
            <person name="Pati A."/>
            <person name="Ivanova N."/>
            <person name="Mavromatis K."/>
            <person name="Chen A."/>
            <person name="Palaniappan K."/>
            <person name="Land M."/>
            <person name="Hauser L."/>
            <person name="Chang Y.J."/>
            <person name="Jeffries C.D."/>
            <person name="Bristow J."/>
            <person name="Eisen J.A."/>
            <person name="Markowitz V."/>
            <person name="Hugenholtz P."/>
            <person name="Kyrpides N.C."/>
            <person name="Klenk H.P."/>
        </authorList>
    </citation>
    <scope>NUCLEOTIDE SEQUENCE [LARGE SCALE GENOMIC DNA]</scope>
    <source>
        <strain evidence="3">DSM 44728 / CIP 108903 / NRRL B-16338 / NBRC 102104 / LLR-40K-21</strain>
    </source>
</reference>
<evidence type="ECO:0000259" key="1">
    <source>
        <dbReference type="Pfam" id="PF19694"/>
    </source>
</evidence>